<dbReference type="RefSeq" id="WP_014127100.1">
    <property type="nucleotide sequence ID" value="NC_016070.1"/>
</dbReference>
<dbReference type="EMBL" id="FN869859">
    <property type="protein sequence ID" value="CCC81845.1"/>
    <property type="molecule type" value="Genomic_DNA"/>
</dbReference>
<sequence>MKINDRLVEVLRAVVRLYPATKYRIAKSLAYPTSSVYYELSVLERRGYTQTLNEIVSPTLRGLLKYVKNYGCDEVVASVFRVIYKVKSGNVCKFLSLLAQYEDELDNDILNATFKLLGRPFEVERIRGLDSEVVEVVAEIVAREFPTLNHGGHRGILISSSDGEVWFLGYCSYCSKYLFDRCKKLFIKLE</sequence>
<dbReference type="STRING" id="768679.TTX_1205"/>
<dbReference type="Proteomes" id="UP000002654">
    <property type="component" value="Chromosome"/>
</dbReference>
<dbReference type="PATRIC" id="fig|768679.9.peg.1213"/>
<evidence type="ECO:0000313" key="2">
    <source>
        <dbReference type="Proteomes" id="UP000002654"/>
    </source>
</evidence>
<keyword evidence="2" id="KW-1185">Reference proteome</keyword>
<dbReference type="HOGENOM" id="CLU_1485942_0_0_2"/>
<name>G4RJV0_THETK</name>
<organism evidence="1 2">
    <name type="scientific">Thermoproteus tenax (strain ATCC 35583 / DSM 2078 / JCM 9277 / NBRC 100435 / Kra 1)</name>
    <dbReference type="NCBI Taxonomy" id="768679"/>
    <lineage>
        <taxon>Archaea</taxon>
        <taxon>Thermoproteota</taxon>
        <taxon>Thermoprotei</taxon>
        <taxon>Thermoproteales</taxon>
        <taxon>Thermoproteaceae</taxon>
        <taxon>Thermoproteus</taxon>
    </lineage>
</organism>
<accession>G4RJV0</accession>
<dbReference type="PaxDb" id="768679-TTX_1205"/>
<evidence type="ECO:0000313" key="1">
    <source>
        <dbReference type="EMBL" id="CCC81845.1"/>
    </source>
</evidence>
<reference evidence="1 2" key="1">
    <citation type="journal article" date="2011" name="PLoS ONE">
        <title>The complete genome sequence of Thermoproteus tenax: a physiologically versatile member of the Crenarchaeota.</title>
        <authorList>
            <person name="Siebers B."/>
            <person name="Zaparty M."/>
            <person name="Raddatz G."/>
            <person name="Tjaden B."/>
            <person name="Albers S.V."/>
            <person name="Bell S.D."/>
            <person name="Blombach F."/>
            <person name="Kletzin A."/>
            <person name="Kyrpides N."/>
            <person name="Lanz C."/>
            <person name="Plagens A."/>
            <person name="Rampp M."/>
            <person name="Rosinus A."/>
            <person name="von Jan M."/>
            <person name="Makarova K.S."/>
            <person name="Klenk H.P."/>
            <person name="Schuster S.C."/>
            <person name="Hensel R."/>
        </authorList>
    </citation>
    <scope>NUCLEOTIDE SEQUENCE [LARGE SCALE GENOMIC DNA]</scope>
    <source>
        <strain evidence="2">ATCC 35583 / DSM 2078 / JCM 9277 / NBRC 100435 / Kra 1</strain>
    </source>
</reference>
<dbReference type="AlphaFoldDB" id="G4RJV0"/>
<proteinExistence type="predicted"/>
<dbReference type="KEGG" id="ttn:TTX_1205"/>
<dbReference type="GeneID" id="11262090"/>
<protein>
    <submittedName>
        <fullName evidence="1">Transcriptional regulator containing HTH domain, ArsR family</fullName>
    </submittedName>
</protein>
<gene>
    <name evidence="1" type="ordered locus">TTX_1205</name>
</gene>
<dbReference type="OrthoDB" id="28961at2157"/>
<dbReference type="eggNOG" id="arCOG00742">
    <property type="taxonomic scope" value="Archaea"/>
</dbReference>